<dbReference type="HOGENOM" id="CLU_082070_0_0_0"/>
<dbReference type="OrthoDB" id="129327at2"/>
<dbReference type="InterPro" id="IPR051686">
    <property type="entry name" value="Lipoprotein_DolP"/>
</dbReference>
<dbReference type="Proteomes" id="UP000002207">
    <property type="component" value="Chromosome"/>
</dbReference>
<name>C1F1Z2_ACIC5</name>
<organism evidence="2 3">
    <name type="scientific">Acidobacterium capsulatum (strain ATCC 51196 / DSM 11244 / BCRC 80197 / JCM 7670 / NBRC 15755 / NCIMB 13165 / 161)</name>
    <dbReference type="NCBI Taxonomy" id="240015"/>
    <lineage>
        <taxon>Bacteria</taxon>
        <taxon>Pseudomonadati</taxon>
        <taxon>Acidobacteriota</taxon>
        <taxon>Terriglobia</taxon>
        <taxon>Terriglobales</taxon>
        <taxon>Acidobacteriaceae</taxon>
        <taxon>Acidobacterium</taxon>
    </lineage>
</organism>
<protein>
    <submittedName>
        <fullName evidence="2">Osmotically inducible protein Y domain protein</fullName>
    </submittedName>
</protein>
<dbReference type="RefSeq" id="WP_015897613.1">
    <property type="nucleotide sequence ID" value="NC_012483.1"/>
</dbReference>
<dbReference type="PROSITE" id="PS50914">
    <property type="entry name" value="BON"/>
    <property type="match status" value="3"/>
</dbReference>
<dbReference type="PANTHER" id="PTHR34606:SF15">
    <property type="entry name" value="BON DOMAIN-CONTAINING PROTEIN"/>
    <property type="match status" value="1"/>
</dbReference>
<dbReference type="STRING" id="240015.ACP_2539"/>
<dbReference type="SMART" id="SM00749">
    <property type="entry name" value="BON"/>
    <property type="match status" value="3"/>
</dbReference>
<dbReference type="Gene3D" id="3.30.1340.30">
    <property type="match status" value="3"/>
</dbReference>
<accession>C1F1Z2</accession>
<dbReference type="Pfam" id="PF04972">
    <property type="entry name" value="BON"/>
    <property type="match status" value="3"/>
</dbReference>
<keyword evidence="3" id="KW-1185">Reference proteome</keyword>
<feature type="domain" description="BON" evidence="1">
    <location>
        <begin position="10"/>
        <end position="78"/>
    </location>
</feature>
<dbReference type="InParanoid" id="C1F1Z2"/>
<gene>
    <name evidence="2" type="ordered locus">ACP_2539</name>
</gene>
<feature type="domain" description="BON" evidence="1">
    <location>
        <begin position="83"/>
        <end position="151"/>
    </location>
</feature>
<dbReference type="eggNOG" id="COG2823">
    <property type="taxonomic scope" value="Bacteria"/>
</dbReference>
<dbReference type="FunCoup" id="C1F1Z2">
    <property type="interactions" value="27"/>
</dbReference>
<dbReference type="PANTHER" id="PTHR34606">
    <property type="entry name" value="BON DOMAIN-CONTAINING PROTEIN"/>
    <property type="match status" value="1"/>
</dbReference>
<dbReference type="KEGG" id="aca:ACP_2539"/>
<evidence type="ECO:0000313" key="3">
    <source>
        <dbReference type="Proteomes" id="UP000002207"/>
    </source>
</evidence>
<proteinExistence type="predicted"/>
<dbReference type="AlphaFoldDB" id="C1F1Z2"/>
<reference evidence="2 3" key="1">
    <citation type="journal article" date="2009" name="Appl. Environ. Microbiol.">
        <title>Three genomes from the phylum Acidobacteria provide insight into the lifestyles of these microorganisms in soils.</title>
        <authorList>
            <person name="Ward N.L."/>
            <person name="Challacombe J.F."/>
            <person name="Janssen P.H."/>
            <person name="Henrissat B."/>
            <person name="Coutinho P.M."/>
            <person name="Wu M."/>
            <person name="Xie G."/>
            <person name="Haft D.H."/>
            <person name="Sait M."/>
            <person name="Badger J."/>
            <person name="Barabote R.D."/>
            <person name="Bradley B."/>
            <person name="Brettin T.S."/>
            <person name="Brinkac L.M."/>
            <person name="Bruce D."/>
            <person name="Creasy T."/>
            <person name="Daugherty S.C."/>
            <person name="Davidsen T.M."/>
            <person name="DeBoy R.T."/>
            <person name="Detter J.C."/>
            <person name="Dodson R.J."/>
            <person name="Durkin A.S."/>
            <person name="Ganapathy A."/>
            <person name="Gwinn-Giglio M."/>
            <person name="Han C.S."/>
            <person name="Khouri H."/>
            <person name="Kiss H."/>
            <person name="Kothari S.P."/>
            <person name="Madupu R."/>
            <person name="Nelson K.E."/>
            <person name="Nelson W.C."/>
            <person name="Paulsen I."/>
            <person name="Penn K."/>
            <person name="Ren Q."/>
            <person name="Rosovitz M.J."/>
            <person name="Selengut J.D."/>
            <person name="Shrivastava S."/>
            <person name="Sullivan S.A."/>
            <person name="Tapia R."/>
            <person name="Thompson L.S."/>
            <person name="Watkins K.L."/>
            <person name="Yang Q."/>
            <person name="Yu C."/>
            <person name="Zafar N."/>
            <person name="Zhou L."/>
            <person name="Kuske C.R."/>
        </authorList>
    </citation>
    <scope>NUCLEOTIDE SEQUENCE [LARGE SCALE GENOMIC DNA]</scope>
    <source>
        <strain evidence="3">ATCC 51196 / DSM 11244 / BCRC 80197 / JCM 7670 / NBRC 15755 / NCIMB 13165 / 161</strain>
    </source>
</reference>
<evidence type="ECO:0000313" key="2">
    <source>
        <dbReference type="EMBL" id="ACO32882.1"/>
    </source>
</evidence>
<dbReference type="InterPro" id="IPR014004">
    <property type="entry name" value="Transpt-assoc_nodulatn_dom_bac"/>
</dbReference>
<sequence>MTEYLGEQRSDERVRNDVMREIEWDPAILSQDIGITVHQGVVTLTGFVHSFPEKFAAERAAKSVYGVRSLANDIQVKPKLLRTDPEIARDILHALEVHPLVPHEKLTATTREGFVTLEGELEWDYQRRNAESAAAGVSGVRGVTNSIRIKPALSSSQVKEKIEAALKRSAEVDARRIHVTLQGSTVELHGSVRSWLEREEAERAAWAAPGVAHVIDHISVTP</sequence>
<dbReference type="InterPro" id="IPR007055">
    <property type="entry name" value="BON_dom"/>
</dbReference>
<evidence type="ECO:0000259" key="1">
    <source>
        <dbReference type="PROSITE" id="PS50914"/>
    </source>
</evidence>
<feature type="domain" description="BON" evidence="1">
    <location>
        <begin position="154"/>
        <end position="222"/>
    </location>
</feature>
<dbReference type="EMBL" id="CP001472">
    <property type="protein sequence ID" value="ACO32882.1"/>
    <property type="molecule type" value="Genomic_DNA"/>
</dbReference>